<evidence type="ECO:0000256" key="4">
    <source>
        <dbReference type="ARBA" id="ARBA00022840"/>
    </source>
</evidence>
<dbReference type="CDD" id="cd01992">
    <property type="entry name" value="TilS_N"/>
    <property type="match status" value="1"/>
</dbReference>
<dbReference type="SUPFAM" id="SSF82829">
    <property type="entry name" value="MesJ substrate recognition domain-like"/>
    <property type="match status" value="1"/>
</dbReference>
<dbReference type="SUPFAM" id="SSF52402">
    <property type="entry name" value="Adenine nucleotide alpha hydrolases-like"/>
    <property type="match status" value="1"/>
</dbReference>
<evidence type="ECO:0000256" key="5">
    <source>
        <dbReference type="ARBA" id="ARBA00048539"/>
    </source>
</evidence>
<keyword evidence="3 6" id="KW-0547">Nucleotide-binding</keyword>
<keyword evidence="2 6" id="KW-0819">tRNA processing</keyword>
<sequence length="358" mass="40823">MHQFVQAVKQGLLECQRRIDAELSAEKNISPPLNSNENCTLIAVSGGADSVALMRALAQLTKPNAVTTPPESLVVAHLNHGLREEISDADAAWLGQECERLSLPFVTEKQELHLTRQESNEGLEEVSRKARYEFLARVAFEQGCTQIAVAHTRDDQAETVLHHLIRGTGIAGLRGIPRIRSLPKGLFLIRPMLELSRDDVLQYLKDCGQDFRTDASNSDLSFTRNRIRHQLIPLLKKEFNPNVAQAVHRLAHQAEEVTAVLAEQVDQILSEATLDQNQETWRLNCDVFQDVPDYLIRQCFLQIWQRMSWSRKRMGFDHWQRLLMLTRSDQKLSLPDGVEAERRERLLILRKLKNTSSV</sequence>
<comment type="subcellular location">
    <subcellularLocation>
        <location evidence="6">Cytoplasm</location>
    </subcellularLocation>
</comment>
<dbReference type="GO" id="GO:0005524">
    <property type="term" value="F:ATP binding"/>
    <property type="evidence" value="ECO:0007669"/>
    <property type="project" value="UniProtKB-UniRule"/>
</dbReference>
<evidence type="ECO:0000259" key="7">
    <source>
        <dbReference type="Pfam" id="PF01171"/>
    </source>
</evidence>
<keyword evidence="6" id="KW-0963">Cytoplasm</keyword>
<keyword evidence="4 6" id="KW-0067">ATP-binding</keyword>
<protein>
    <recommendedName>
        <fullName evidence="6">tRNA(Ile)-lysidine synthase</fullName>
        <ecNumber evidence="6">6.3.4.19</ecNumber>
    </recommendedName>
    <alternativeName>
        <fullName evidence="6">tRNA(Ile)-2-lysyl-cytidine synthase</fullName>
    </alternativeName>
    <alternativeName>
        <fullName evidence="6">tRNA(Ile)-lysidine synthetase</fullName>
    </alternativeName>
</protein>
<dbReference type="PANTHER" id="PTHR43033:SF1">
    <property type="entry name" value="TRNA(ILE)-LYSIDINE SYNTHASE-RELATED"/>
    <property type="match status" value="1"/>
</dbReference>
<dbReference type="InterPro" id="IPR012094">
    <property type="entry name" value="tRNA_Ile_lys_synt"/>
</dbReference>
<dbReference type="NCBIfam" id="TIGR02432">
    <property type="entry name" value="lysidine_TilS_N"/>
    <property type="match status" value="1"/>
</dbReference>
<dbReference type="GO" id="GO:0005737">
    <property type="term" value="C:cytoplasm"/>
    <property type="evidence" value="ECO:0007669"/>
    <property type="project" value="UniProtKB-SubCell"/>
</dbReference>
<feature type="domain" description="tRNA(Ile)-lysidine/2-thiocytidine synthase N-terminal" evidence="7">
    <location>
        <begin position="40"/>
        <end position="230"/>
    </location>
</feature>
<comment type="similarity">
    <text evidence="6">Belongs to the tRNA(Ile)-lysidine synthase family.</text>
</comment>
<evidence type="ECO:0000256" key="6">
    <source>
        <dbReference type="HAMAP-Rule" id="MF_01161"/>
    </source>
</evidence>
<reference evidence="8 9" key="1">
    <citation type="submission" date="2019-03" db="EMBL/GenBank/DDBJ databases">
        <title>Deep-cultivation of Planctomycetes and their phenomic and genomic characterization uncovers novel biology.</title>
        <authorList>
            <person name="Wiegand S."/>
            <person name="Jogler M."/>
            <person name="Boedeker C."/>
            <person name="Pinto D."/>
            <person name="Vollmers J."/>
            <person name="Rivas-Marin E."/>
            <person name="Kohn T."/>
            <person name="Peeters S.H."/>
            <person name="Heuer A."/>
            <person name="Rast P."/>
            <person name="Oberbeckmann S."/>
            <person name="Bunk B."/>
            <person name="Jeske O."/>
            <person name="Meyerdierks A."/>
            <person name="Storesund J.E."/>
            <person name="Kallscheuer N."/>
            <person name="Luecker S."/>
            <person name="Lage O.M."/>
            <person name="Pohl T."/>
            <person name="Merkel B.J."/>
            <person name="Hornburger P."/>
            <person name="Mueller R.-W."/>
            <person name="Bruemmer F."/>
            <person name="Labrenz M."/>
            <person name="Spormann A.M."/>
            <person name="Op den Camp H."/>
            <person name="Overmann J."/>
            <person name="Amann R."/>
            <person name="Jetten M.S.M."/>
            <person name="Mascher T."/>
            <person name="Medema M.H."/>
            <person name="Devos D.P."/>
            <person name="Kaster A.-K."/>
            <person name="Ovreas L."/>
            <person name="Rohde M."/>
            <person name="Galperin M.Y."/>
            <person name="Jogler C."/>
        </authorList>
    </citation>
    <scope>NUCLEOTIDE SEQUENCE [LARGE SCALE GENOMIC DNA]</scope>
    <source>
        <strain evidence="8 9">Enr17</strain>
    </source>
</reference>
<dbReference type="PANTHER" id="PTHR43033">
    <property type="entry name" value="TRNA(ILE)-LYSIDINE SYNTHASE-RELATED"/>
    <property type="match status" value="1"/>
</dbReference>
<evidence type="ECO:0000313" key="9">
    <source>
        <dbReference type="Proteomes" id="UP000318313"/>
    </source>
</evidence>
<name>A0A518IA32_9PLAN</name>
<feature type="binding site" evidence="6">
    <location>
        <begin position="45"/>
        <end position="50"/>
    </location>
    <ligand>
        <name>ATP</name>
        <dbReference type="ChEBI" id="CHEBI:30616"/>
    </ligand>
</feature>
<evidence type="ECO:0000256" key="3">
    <source>
        <dbReference type="ARBA" id="ARBA00022741"/>
    </source>
</evidence>
<dbReference type="KEGG" id="gfm:Enr17x_20130"/>
<keyword evidence="9" id="KW-1185">Reference proteome</keyword>
<dbReference type="RefSeq" id="WP_145308163.1">
    <property type="nucleotide sequence ID" value="NZ_CP037452.1"/>
</dbReference>
<comment type="catalytic activity">
    <reaction evidence="5 6">
        <text>cytidine(34) in tRNA(Ile2) + L-lysine + ATP = lysidine(34) in tRNA(Ile2) + AMP + diphosphate + H(+)</text>
        <dbReference type="Rhea" id="RHEA:43744"/>
        <dbReference type="Rhea" id="RHEA-COMP:10625"/>
        <dbReference type="Rhea" id="RHEA-COMP:10670"/>
        <dbReference type="ChEBI" id="CHEBI:15378"/>
        <dbReference type="ChEBI" id="CHEBI:30616"/>
        <dbReference type="ChEBI" id="CHEBI:32551"/>
        <dbReference type="ChEBI" id="CHEBI:33019"/>
        <dbReference type="ChEBI" id="CHEBI:82748"/>
        <dbReference type="ChEBI" id="CHEBI:83665"/>
        <dbReference type="ChEBI" id="CHEBI:456215"/>
        <dbReference type="EC" id="6.3.4.19"/>
    </reaction>
</comment>
<dbReference type="GO" id="GO:0006400">
    <property type="term" value="P:tRNA modification"/>
    <property type="evidence" value="ECO:0007669"/>
    <property type="project" value="UniProtKB-UniRule"/>
</dbReference>
<dbReference type="InterPro" id="IPR011063">
    <property type="entry name" value="TilS/TtcA_N"/>
</dbReference>
<comment type="function">
    <text evidence="6">Ligates lysine onto the cytidine present at position 34 of the AUA codon-specific tRNA(Ile) that contains the anticodon CAU, in an ATP-dependent manner. Cytidine is converted to lysidine, thus changing the amino acid specificity of the tRNA from methionine to isoleucine.</text>
</comment>
<dbReference type="AlphaFoldDB" id="A0A518IA32"/>
<accession>A0A518IA32</accession>
<evidence type="ECO:0000256" key="2">
    <source>
        <dbReference type="ARBA" id="ARBA00022694"/>
    </source>
</evidence>
<dbReference type="Gene3D" id="3.40.50.620">
    <property type="entry name" value="HUPs"/>
    <property type="match status" value="1"/>
</dbReference>
<evidence type="ECO:0000313" key="8">
    <source>
        <dbReference type="EMBL" id="QDV49987.1"/>
    </source>
</evidence>
<dbReference type="OrthoDB" id="9807403at2"/>
<keyword evidence="1 6" id="KW-0436">Ligase</keyword>
<gene>
    <name evidence="6 8" type="primary">tilS</name>
    <name evidence="8" type="ORF">Enr17x_20130</name>
</gene>
<evidence type="ECO:0000256" key="1">
    <source>
        <dbReference type="ARBA" id="ARBA00022598"/>
    </source>
</evidence>
<dbReference type="EMBL" id="CP037452">
    <property type="protein sequence ID" value="QDV49987.1"/>
    <property type="molecule type" value="Genomic_DNA"/>
</dbReference>
<proteinExistence type="inferred from homology"/>
<dbReference type="GO" id="GO:0032267">
    <property type="term" value="F:tRNA(Ile)-lysidine synthase activity"/>
    <property type="evidence" value="ECO:0007669"/>
    <property type="project" value="UniProtKB-EC"/>
</dbReference>
<comment type="domain">
    <text evidence="6">The N-terminal region contains the highly conserved SGGXDS motif, predicted to be a P-loop motif involved in ATP binding.</text>
</comment>
<organism evidence="8 9">
    <name type="scientific">Gimesia fumaroli</name>
    <dbReference type="NCBI Taxonomy" id="2527976"/>
    <lineage>
        <taxon>Bacteria</taxon>
        <taxon>Pseudomonadati</taxon>
        <taxon>Planctomycetota</taxon>
        <taxon>Planctomycetia</taxon>
        <taxon>Planctomycetales</taxon>
        <taxon>Planctomycetaceae</taxon>
        <taxon>Gimesia</taxon>
    </lineage>
</organism>
<dbReference type="InterPro" id="IPR014729">
    <property type="entry name" value="Rossmann-like_a/b/a_fold"/>
</dbReference>
<dbReference type="EC" id="6.3.4.19" evidence="6"/>
<dbReference type="HAMAP" id="MF_01161">
    <property type="entry name" value="tRNA_Ile_lys_synt"/>
    <property type="match status" value="1"/>
</dbReference>
<dbReference type="Pfam" id="PF01171">
    <property type="entry name" value="ATP_bind_3"/>
    <property type="match status" value="1"/>
</dbReference>
<dbReference type="InterPro" id="IPR012795">
    <property type="entry name" value="tRNA_Ile_lys_synt_N"/>
</dbReference>
<dbReference type="Proteomes" id="UP000318313">
    <property type="component" value="Chromosome"/>
</dbReference>